<organism evidence="1">
    <name type="scientific">Arundo donax</name>
    <name type="common">Giant reed</name>
    <name type="synonym">Donax arundinaceus</name>
    <dbReference type="NCBI Taxonomy" id="35708"/>
    <lineage>
        <taxon>Eukaryota</taxon>
        <taxon>Viridiplantae</taxon>
        <taxon>Streptophyta</taxon>
        <taxon>Embryophyta</taxon>
        <taxon>Tracheophyta</taxon>
        <taxon>Spermatophyta</taxon>
        <taxon>Magnoliopsida</taxon>
        <taxon>Liliopsida</taxon>
        <taxon>Poales</taxon>
        <taxon>Poaceae</taxon>
        <taxon>PACMAD clade</taxon>
        <taxon>Arundinoideae</taxon>
        <taxon>Arundineae</taxon>
        <taxon>Arundo</taxon>
    </lineage>
</organism>
<dbReference type="EMBL" id="GBRH01227459">
    <property type="protein sequence ID" value="JAD70436.1"/>
    <property type="molecule type" value="Transcribed_RNA"/>
</dbReference>
<protein>
    <submittedName>
        <fullName evidence="1">Uncharacterized protein</fullName>
    </submittedName>
</protein>
<sequence>MNPKMLLHRQAANVVYIARAFISLQPKFKGKQRG</sequence>
<evidence type="ECO:0000313" key="1">
    <source>
        <dbReference type="EMBL" id="JAD70436.1"/>
    </source>
</evidence>
<accession>A0A0A9C4B7</accession>
<name>A0A0A9C4B7_ARUDO</name>
<proteinExistence type="predicted"/>
<reference evidence="1" key="2">
    <citation type="journal article" date="2015" name="Data Brief">
        <title>Shoot transcriptome of the giant reed, Arundo donax.</title>
        <authorList>
            <person name="Barrero R.A."/>
            <person name="Guerrero F.D."/>
            <person name="Moolhuijzen P."/>
            <person name="Goolsby J.A."/>
            <person name="Tidwell J."/>
            <person name="Bellgard S.E."/>
            <person name="Bellgard M.I."/>
        </authorList>
    </citation>
    <scope>NUCLEOTIDE SEQUENCE</scope>
    <source>
        <tissue evidence="1">Shoot tissue taken approximately 20 cm above the soil surface</tissue>
    </source>
</reference>
<reference evidence="1" key="1">
    <citation type="submission" date="2014-09" db="EMBL/GenBank/DDBJ databases">
        <authorList>
            <person name="Magalhaes I.L.F."/>
            <person name="Oliveira U."/>
            <person name="Santos F.R."/>
            <person name="Vidigal T.H.D.A."/>
            <person name="Brescovit A.D."/>
            <person name="Santos A.J."/>
        </authorList>
    </citation>
    <scope>NUCLEOTIDE SEQUENCE</scope>
    <source>
        <tissue evidence="1">Shoot tissue taken approximately 20 cm above the soil surface</tissue>
    </source>
</reference>
<dbReference type="AlphaFoldDB" id="A0A0A9C4B7"/>